<dbReference type="InterPro" id="IPR048011">
    <property type="entry name" value="NTP-PPase_MazG-like_C"/>
</dbReference>
<dbReference type="GO" id="GO:0046081">
    <property type="term" value="P:dUTP catabolic process"/>
    <property type="evidence" value="ECO:0007669"/>
    <property type="project" value="TreeGrafter"/>
</dbReference>
<dbReference type="Gene3D" id="1.10.287.1080">
    <property type="entry name" value="MazG-like"/>
    <property type="match status" value="2"/>
</dbReference>
<protein>
    <submittedName>
        <fullName evidence="2">Nucleoside triphosphate pyrophosphohydrolase</fullName>
    </submittedName>
</protein>
<name>A0A368C0G3_9GAMM</name>
<dbReference type="EMBL" id="QOPE01000001">
    <property type="protein sequence ID" value="RCL42855.1"/>
    <property type="molecule type" value="Genomic_DNA"/>
</dbReference>
<dbReference type="InterPro" id="IPR011551">
    <property type="entry name" value="NTP_PyrPHydrolase_MazG"/>
</dbReference>
<dbReference type="PANTHER" id="PTHR30522:SF0">
    <property type="entry name" value="NUCLEOSIDE TRIPHOSPHATE PYROPHOSPHOHYDROLASE"/>
    <property type="match status" value="1"/>
</dbReference>
<dbReference type="GO" id="GO:0006203">
    <property type="term" value="P:dGTP catabolic process"/>
    <property type="evidence" value="ECO:0007669"/>
    <property type="project" value="TreeGrafter"/>
</dbReference>
<gene>
    <name evidence="2" type="ORF">DBW96_00170</name>
</gene>
<dbReference type="Pfam" id="PF03819">
    <property type="entry name" value="MazG"/>
    <property type="match status" value="2"/>
</dbReference>
<comment type="caution">
    <text evidence="2">The sequence shown here is derived from an EMBL/GenBank/DDBJ whole genome shotgun (WGS) entry which is preliminary data.</text>
</comment>
<dbReference type="AlphaFoldDB" id="A0A368C0G3"/>
<reference evidence="2 3" key="1">
    <citation type="journal article" date="2018" name="Microbiome">
        <title>Fine metagenomic profile of the Mediterranean stratified and mixed water columns revealed by assembly and recruitment.</title>
        <authorList>
            <person name="Haro-Moreno J.M."/>
            <person name="Lopez-Perez M."/>
            <person name="De La Torre J.R."/>
            <person name="Picazo A."/>
            <person name="Camacho A."/>
            <person name="Rodriguez-Valera F."/>
        </authorList>
    </citation>
    <scope>NUCLEOTIDE SEQUENCE [LARGE SCALE GENOMIC DNA]</scope>
    <source>
        <strain evidence="2">MED-G82</strain>
    </source>
</reference>
<dbReference type="GO" id="GO:0046076">
    <property type="term" value="P:dTTP catabolic process"/>
    <property type="evidence" value="ECO:0007669"/>
    <property type="project" value="TreeGrafter"/>
</dbReference>
<dbReference type="GO" id="GO:0046052">
    <property type="term" value="P:UTP catabolic process"/>
    <property type="evidence" value="ECO:0007669"/>
    <property type="project" value="TreeGrafter"/>
</dbReference>
<dbReference type="CDD" id="cd11529">
    <property type="entry name" value="NTP-PPase_MazG_Cterm"/>
    <property type="match status" value="1"/>
</dbReference>
<organism evidence="2 3">
    <name type="scientific">SAR86 cluster bacterium</name>
    <dbReference type="NCBI Taxonomy" id="2030880"/>
    <lineage>
        <taxon>Bacteria</taxon>
        <taxon>Pseudomonadati</taxon>
        <taxon>Pseudomonadota</taxon>
        <taxon>Gammaproteobacteria</taxon>
        <taxon>SAR86 cluster</taxon>
    </lineage>
</organism>
<dbReference type="GO" id="GO:0006950">
    <property type="term" value="P:response to stress"/>
    <property type="evidence" value="ECO:0007669"/>
    <property type="project" value="UniProtKB-ARBA"/>
</dbReference>
<sequence>MADIDPLLELMERLRDKDKGCPWDIKQDHNSIAHCSIEEAYELVAAIAKNDQENIKEELGDVLLQVIFHSQIAKENNDFDFNDVIEVLSKKLITRHPNVFDPDFDLKISADEQSKLWDEIKEKEKKQNTNKVSFESISGSLSPIQKSKEIQKEASKKNFDWDSTEDVFEKVYEELNELKSIQHKKDQTKEELGDLFFVLINLAKHLQIDPDIAIESANQKFIRRFLKLEEIAKKRNQNIENANIDDLDELWEEVKRGEKSL</sequence>
<dbReference type="GO" id="GO:0047429">
    <property type="term" value="F:nucleoside triphosphate diphosphatase activity"/>
    <property type="evidence" value="ECO:0007669"/>
    <property type="project" value="InterPro"/>
</dbReference>
<dbReference type="GO" id="GO:0046047">
    <property type="term" value="P:TTP catabolic process"/>
    <property type="evidence" value="ECO:0007669"/>
    <property type="project" value="TreeGrafter"/>
</dbReference>
<dbReference type="CDD" id="cd11528">
    <property type="entry name" value="NTP-PPase_MazG_Nterm"/>
    <property type="match status" value="1"/>
</dbReference>
<accession>A0A368C0G3</accession>
<dbReference type="PANTHER" id="PTHR30522">
    <property type="entry name" value="NUCLEOSIDE TRIPHOSPHATE PYROPHOSPHOHYDROLASE"/>
    <property type="match status" value="1"/>
</dbReference>
<dbReference type="NCBIfam" id="TIGR00444">
    <property type="entry name" value="mazG"/>
    <property type="match status" value="1"/>
</dbReference>
<dbReference type="Proteomes" id="UP000253307">
    <property type="component" value="Unassembled WGS sequence"/>
</dbReference>
<evidence type="ECO:0000259" key="1">
    <source>
        <dbReference type="Pfam" id="PF03819"/>
    </source>
</evidence>
<dbReference type="FunFam" id="1.10.287.1080:FF:000001">
    <property type="entry name" value="Nucleoside triphosphate pyrophosphohydrolase"/>
    <property type="match status" value="1"/>
</dbReference>
<dbReference type="SUPFAM" id="SSF101386">
    <property type="entry name" value="all-alpha NTP pyrophosphatases"/>
    <property type="match status" value="2"/>
</dbReference>
<keyword evidence="2" id="KW-0378">Hydrolase</keyword>
<feature type="domain" description="NTP pyrophosphohydrolase MazG-like" evidence="1">
    <location>
        <begin position="168"/>
        <end position="224"/>
    </location>
</feature>
<evidence type="ECO:0000313" key="3">
    <source>
        <dbReference type="Proteomes" id="UP000253307"/>
    </source>
</evidence>
<dbReference type="NCBIfam" id="NF007113">
    <property type="entry name" value="PRK09562.1"/>
    <property type="match status" value="1"/>
</dbReference>
<dbReference type="InterPro" id="IPR004518">
    <property type="entry name" value="MazG-like_dom"/>
</dbReference>
<proteinExistence type="predicted"/>
<feature type="domain" description="NTP pyrophosphohydrolase MazG-like" evidence="1">
    <location>
        <begin position="27"/>
        <end position="100"/>
    </location>
</feature>
<dbReference type="InterPro" id="IPR048015">
    <property type="entry name" value="NTP-PPase_MazG-like_N"/>
</dbReference>
<evidence type="ECO:0000313" key="2">
    <source>
        <dbReference type="EMBL" id="RCL42855.1"/>
    </source>
</evidence>
<dbReference type="GO" id="GO:0046061">
    <property type="term" value="P:dATP catabolic process"/>
    <property type="evidence" value="ECO:0007669"/>
    <property type="project" value="TreeGrafter"/>
</dbReference>